<feature type="domain" description="AB hydrolase-1" evidence="8">
    <location>
        <begin position="340"/>
        <end position="605"/>
    </location>
</feature>
<dbReference type="Gene3D" id="3.40.50.1820">
    <property type="entry name" value="alpha/beta hydrolase"/>
    <property type="match status" value="1"/>
</dbReference>
<reference evidence="10" key="1">
    <citation type="submission" date="2025-08" db="UniProtKB">
        <authorList>
            <consortium name="RefSeq"/>
        </authorList>
    </citation>
    <scope>IDENTIFICATION</scope>
    <source>
        <tissue evidence="10">Fruit stalk</tissue>
    </source>
</reference>
<keyword evidence="5 6" id="KW-0472">Membrane</keyword>
<dbReference type="OrthoDB" id="294702at2759"/>
<comment type="subcellular location">
    <subcellularLocation>
        <location evidence="1">Membrane</location>
        <topology evidence="1">Multi-pass membrane protein</topology>
    </subcellularLocation>
</comment>
<dbReference type="RefSeq" id="XP_022747057.1">
    <property type="nucleotide sequence ID" value="XM_022891322.1"/>
</dbReference>
<sequence>MTKEFTVPPVIFPSGGGVNPTVGNINQRRVPTAPFQPTRPQSSSSSSAIPFMSFDIGSAASSSGSFGGTISSSAAFGSASFDDEEPLLDELGIHPDQIWHKTKSILNPFRVNATAHKDSDLSGPIFLYLSLCLFQLLAGKIQFGVILGWIVVSSIFLYIVFNMLAGRNGNLDLHTCTSVIGYCMLPVVIFSAASLFIPQGSSVPRYIMAGVFVVWATRACTNLMVALADGGEEHRGLIADPKMAGGVNRKISAASARAHTRRAKQTNSFKLPSGISTKILLLLSVGILACAYQAIQPPLPKKCGSPDGPPVTATRIKLKDGRHLAYKEHGVPRDAATYKIVFVHGFDSCRLDAVVADALSPETVEALGVYIVSFDRPGYGESDPNPKRTVKSMALDIEELADQLGLGSMFYVIGFSMGGQVIWSCLKYIPHRLAGATLLAPAVNYWWSSFPANLSKEAYQQQLPQDQWTLRVSHYAPWLTYWWNTQKWFPSFSPIAHSTDILSIEDKKLMPNIASIRNHTVLSALIRQQGEYESLHRDLIIGFGRWEFSPMDLNNPFPNNEGSVHLWQGNEDKLVPVTLQRYIAQQLPWIHYHELPGAGHLFPYADGMSDNMVKALLVGEK</sequence>
<evidence type="ECO:0000256" key="5">
    <source>
        <dbReference type="ARBA" id="ARBA00023136"/>
    </source>
</evidence>
<evidence type="ECO:0000256" key="6">
    <source>
        <dbReference type="SAM" id="Phobius"/>
    </source>
</evidence>
<dbReference type="InterPro" id="IPR006977">
    <property type="entry name" value="Yip1_dom"/>
</dbReference>
<protein>
    <submittedName>
        <fullName evidence="10">Uncharacterized protein LOC111296848 isoform X1</fullName>
    </submittedName>
</protein>
<dbReference type="GeneID" id="111296848"/>
<dbReference type="KEGG" id="dzi:111296848"/>
<feature type="transmembrane region" description="Helical" evidence="6">
    <location>
        <begin position="144"/>
        <end position="164"/>
    </location>
</feature>
<organism evidence="9 10">
    <name type="scientific">Durio zibethinus</name>
    <name type="common">Durian</name>
    <dbReference type="NCBI Taxonomy" id="66656"/>
    <lineage>
        <taxon>Eukaryota</taxon>
        <taxon>Viridiplantae</taxon>
        <taxon>Streptophyta</taxon>
        <taxon>Embryophyta</taxon>
        <taxon>Tracheophyta</taxon>
        <taxon>Spermatophyta</taxon>
        <taxon>Magnoliopsida</taxon>
        <taxon>eudicotyledons</taxon>
        <taxon>Gunneridae</taxon>
        <taxon>Pentapetalae</taxon>
        <taxon>rosids</taxon>
        <taxon>malvids</taxon>
        <taxon>Malvales</taxon>
        <taxon>Malvaceae</taxon>
        <taxon>Helicteroideae</taxon>
        <taxon>Durio</taxon>
    </lineage>
</organism>
<dbReference type="InterPro" id="IPR029058">
    <property type="entry name" value="AB_hydrolase_fold"/>
</dbReference>
<name>A0A6P5Z374_DURZI</name>
<feature type="domain" description="Yip1" evidence="7">
    <location>
        <begin position="106"/>
        <end position="228"/>
    </location>
</feature>
<keyword evidence="3 6" id="KW-0812">Transmembrane</keyword>
<evidence type="ECO:0000259" key="8">
    <source>
        <dbReference type="Pfam" id="PF12697"/>
    </source>
</evidence>
<comment type="similarity">
    <text evidence="2">Belongs to the YIP1 family.</text>
</comment>
<dbReference type="PANTHER" id="PTHR45763:SF19">
    <property type="entry name" value="ALPHA_BETA-HYDROLASES SUPERFAMILY PROTEIN"/>
    <property type="match status" value="1"/>
</dbReference>
<keyword evidence="4 6" id="KW-1133">Transmembrane helix</keyword>
<gene>
    <name evidence="10" type="primary">LOC111296848</name>
</gene>
<evidence type="ECO:0000256" key="4">
    <source>
        <dbReference type="ARBA" id="ARBA00022989"/>
    </source>
</evidence>
<dbReference type="GO" id="GO:0016020">
    <property type="term" value="C:membrane"/>
    <property type="evidence" value="ECO:0007669"/>
    <property type="project" value="UniProtKB-SubCell"/>
</dbReference>
<evidence type="ECO:0000313" key="9">
    <source>
        <dbReference type="Proteomes" id="UP000515121"/>
    </source>
</evidence>
<evidence type="ECO:0000259" key="7">
    <source>
        <dbReference type="Pfam" id="PF04893"/>
    </source>
</evidence>
<keyword evidence="9" id="KW-1185">Reference proteome</keyword>
<evidence type="ECO:0000256" key="2">
    <source>
        <dbReference type="ARBA" id="ARBA00010596"/>
    </source>
</evidence>
<dbReference type="FunFam" id="3.40.50.1820:FF:000270">
    <property type="entry name" value="Alpha/beta-Hydrolases superfamily protein"/>
    <property type="match status" value="1"/>
</dbReference>
<dbReference type="Proteomes" id="UP000515121">
    <property type="component" value="Unplaced"/>
</dbReference>
<dbReference type="Pfam" id="PF04893">
    <property type="entry name" value="Yip1"/>
    <property type="match status" value="1"/>
</dbReference>
<dbReference type="Pfam" id="PF12697">
    <property type="entry name" value="Abhydrolase_6"/>
    <property type="match status" value="1"/>
</dbReference>
<dbReference type="AlphaFoldDB" id="A0A6P5Z374"/>
<evidence type="ECO:0000313" key="10">
    <source>
        <dbReference type="RefSeq" id="XP_022747057.1"/>
    </source>
</evidence>
<evidence type="ECO:0000256" key="1">
    <source>
        <dbReference type="ARBA" id="ARBA00004141"/>
    </source>
</evidence>
<dbReference type="PANTHER" id="PTHR45763">
    <property type="entry name" value="HYDROLASE, ALPHA/BETA FOLD FAMILY PROTEIN, EXPRESSED-RELATED"/>
    <property type="match status" value="1"/>
</dbReference>
<evidence type="ECO:0000256" key="3">
    <source>
        <dbReference type="ARBA" id="ARBA00022692"/>
    </source>
</evidence>
<accession>A0A6P5Z374</accession>
<dbReference type="InterPro" id="IPR000073">
    <property type="entry name" value="AB_hydrolase_1"/>
</dbReference>
<feature type="transmembrane region" description="Helical" evidence="6">
    <location>
        <begin position="176"/>
        <end position="197"/>
    </location>
</feature>
<proteinExistence type="inferred from homology"/>
<dbReference type="SUPFAM" id="SSF53474">
    <property type="entry name" value="alpha/beta-Hydrolases"/>
    <property type="match status" value="1"/>
</dbReference>